<protein>
    <submittedName>
        <fullName evidence="2">Uncharacterized protein</fullName>
    </submittedName>
</protein>
<dbReference type="EnsemblMetazoa" id="AFAF011683-RA">
    <property type="protein sequence ID" value="AFAF011683-PA"/>
    <property type="gene ID" value="AFAF011683"/>
</dbReference>
<sequence>MYASKRYVPIALCFDSRLDRATRSRSYMKRQLLRPTAHTRSSPNPKLKPTGSCDSAVERYCGGQRTTVEVASSSNVLSIGIRSSYSVGACSMIPAVPANTAIRTFVESSSIFVCSAMKRTQKQLRCTSVEQTACEKAGCLNAGLLMPDGTAVSAAVDIDSSSDSEWGSWIGPCIWQLPPNGPVPDKLGNGNGKKEPLSAFCLVWPSVRDTDRCV</sequence>
<dbReference type="EMBL" id="AXCN02002021">
    <property type="status" value="NOT_ANNOTATED_CDS"/>
    <property type="molecule type" value="Genomic_DNA"/>
</dbReference>
<dbReference type="Proteomes" id="UP000075886">
    <property type="component" value="Unassembled WGS sequence"/>
</dbReference>
<reference evidence="2" key="2">
    <citation type="submission" date="2020-05" db="UniProtKB">
        <authorList>
            <consortium name="EnsemblMetazoa"/>
        </authorList>
    </citation>
    <scope>IDENTIFICATION</scope>
    <source>
        <strain evidence="2">FAR1</strain>
    </source>
</reference>
<evidence type="ECO:0000313" key="2">
    <source>
        <dbReference type="EnsemblMetazoa" id="AFAF011683-PA"/>
    </source>
</evidence>
<proteinExistence type="predicted"/>
<organism evidence="2 3">
    <name type="scientific">Anopheles farauti</name>
    <dbReference type="NCBI Taxonomy" id="69004"/>
    <lineage>
        <taxon>Eukaryota</taxon>
        <taxon>Metazoa</taxon>
        <taxon>Ecdysozoa</taxon>
        <taxon>Arthropoda</taxon>
        <taxon>Hexapoda</taxon>
        <taxon>Insecta</taxon>
        <taxon>Pterygota</taxon>
        <taxon>Neoptera</taxon>
        <taxon>Endopterygota</taxon>
        <taxon>Diptera</taxon>
        <taxon>Nematocera</taxon>
        <taxon>Culicoidea</taxon>
        <taxon>Culicidae</taxon>
        <taxon>Anophelinae</taxon>
        <taxon>Anopheles</taxon>
    </lineage>
</organism>
<keyword evidence="3" id="KW-1185">Reference proteome</keyword>
<dbReference type="AlphaFoldDB" id="A0A182QJT5"/>
<name>A0A182QJT5_9DIPT</name>
<evidence type="ECO:0000256" key="1">
    <source>
        <dbReference type="SAM" id="MobiDB-lite"/>
    </source>
</evidence>
<feature type="region of interest" description="Disordered" evidence="1">
    <location>
        <begin position="29"/>
        <end position="51"/>
    </location>
</feature>
<reference evidence="3" key="1">
    <citation type="submission" date="2014-01" db="EMBL/GenBank/DDBJ databases">
        <title>The Genome Sequence of Anopheles farauti FAR1 (V2).</title>
        <authorList>
            <consortium name="The Broad Institute Genomics Platform"/>
            <person name="Neafsey D.E."/>
            <person name="Besansky N."/>
            <person name="Howell P."/>
            <person name="Walton C."/>
            <person name="Young S.K."/>
            <person name="Zeng Q."/>
            <person name="Gargeya S."/>
            <person name="Fitzgerald M."/>
            <person name="Haas B."/>
            <person name="Abouelleil A."/>
            <person name="Allen A.W."/>
            <person name="Alvarado L."/>
            <person name="Arachchi H.M."/>
            <person name="Berlin A.M."/>
            <person name="Chapman S.B."/>
            <person name="Gainer-Dewar J."/>
            <person name="Goldberg J."/>
            <person name="Griggs A."/>
            <person name="Gujja S."/>
            <person name="Hansen M."/>
            <person name="Howarth C."/>
            <person name="Imamovic A."/>
            <person name="Ireland A."/>
            <person name="Larimer J."/>
            <person name="McCowan C."/>
            <person name="Murphy C."/>
            <person name="Pearson M."/>
            <person name="Poon T.W."/>
            <person name="Priest M."/>
            <person name="Roberts A."/>
            <person name="Saif S."/>
            <person name="Shea T."/>
            <person name="Sisk P."/>
            <person name="Sykes S."/>
            <person name="Wortman J."/>
            <person name="Nusbaum C."/>
            <person name="Birren B."/>
        </authorList>
    </citation>
    <scope>NUCLEOTIDE SEQUENCE [LARGE SCALE GENOMIC DNA]</scope>
    <source>
        <strain evidence="3">FAR1</strain>
    </source>
</reference>
<evidence type="ECO:0000313" key="3">
    <source>
        <dbReference type="Proteomes" id="UP000075886"/>
    </source>
</evidence>
<dbReference type="VEuPathDB" id="VectorBase:AFAF011683"/>
<accession>A0A182QJT5</accession>